<accession>A0A917CA25</accession>
<name>A0A917CA25_9HYPH</name>
<protein>
    <submittedName>
        <fullName evidence="1">Uncharacterized protein</fullName>
    </submittedName>
</protein>
<organism evidence="1 2">
    <name type="scientific">Azorhizobium oxalatiphilum</name>
    <dbReference type="NCBI Taxonomy" id="980631"/>
    <lineage>
        <taxon>Bacteria</taxon>
        <taxon>Pseudomonadati</taxon>
        <taxon>Pseudomonadota</taxon>
        <taxon>Alphaproteobacteria</taxon>
        <taxon>Hyphomicrobiales</taxon>
        <taxon>Xanthobacteraceae</taxon>
        <taxon>Azorhizobium</taxon>
    </lineage>
</organism>
<dbReference type="AlphaFoldDB" id="A0A917CA25"/>
<reference evidence="1" key="1">
    <citation type="journal article" date="2014" name="Int. J. Syst. Evol. Microbiol.">
        <title>Complete genome sequence of Corynebacterium casei LMG S-19264T (=DSM 44701T), isolated from a smear-ripened cheese.</title>
        <authorList>
            <consortium name="US DOE Joint Genome Institute (JGI-PGF)"/>
            <person name="Walter F."/>
            <person name="Albersmeier A."/>
            <person name="Kalinowski J."/>
            <person name="Ruckert C."/>
        </authorList>
    </citation>
    <scope>NUCLEOTIDE SEQUENCE</scope>
    <source>
        <strain evidence="1">CCM 7897</strain>
    </source>
</reference>
<proteinExistence type="predicted"/>
<comment type="caution">
    <text evidence="1">The sequence shown here is derived from an EMBL/GenBank/DDBJ whole genome shotgun (WGS) entry which is preliminary data.</text>
</comment>
<evidence type="ECO:0000313" key="1">
    <source>
        <dbReference type="EMBL" id="GGF77077.1"/>
    </source>
</evidence>
<dbReference type="Proteomes" id="UP000606044">
    <property type="component" value="Unassembled WGS sequence"/>
</dbReference>
<dbReference type="EMBL" id="BMCT01000007">
    <property type="protein sequence ID" value="GGF77077.1"/>
    <property type="molecule type" value="Genomic_DNA"/>
</dbReference>
<sequence>MILEYIDTYCALTFSCEQCEQNQDPAVLNADFNQRPGNAFIPLKFIYV</sequence>
<keyword evidence="2" id="KW-1185">Reference proteome</keyword>
<reference evidence="1" key="2">
    <citation type="submission" date="2020-09" db="EMBL/GenBank/DDBJ databases">
        <authorList>
            <person name="Sun Q."/>
            <person name="Sedlacek I."/>
        </authorList>
    </citation>
    <scope>NUCLEOTIDE SEQUENCE</scope>
    <source>
        <strain evidence="1">CCM 7897</strain>
    </source>
</reference>
<evidence type="ECO:0000313" key="2">
    <source>
        <dbReference type="Proteomes" id="UP000606044"/>
    </source>
</evidence>
<gene>
    <name evidence="1" type="ORF">GCM10007301_41250</name>
</gene>